<comment type="caution">
    <text evidence="2">The sequence shown here is derived from an EMBL/GenBank/DDBJ whole genome shotgun (WGS) entry which is preliminary data.</text>
</comment>
<evidence type="ECO:0008006" key="3">
    <source>
        <dbReference type="Google" id="ProtNLM"/>
    </source>
</evidence>
<feature type="signal peptide" evidence="1">
    <location>
        <begin position="1"/>
        <end position="22"/>
    </location>
</feature>
<reference evidence="2" key="1">
    <citation type="journal article" date="2020" name="mSystems">
        <title>Genome- and Community-Level Interaction Insights into Carbon Utilization and Element Cycling Functions of Hydrothermarchaeota in Hydrothermal Sediment.</title>
        <authorList>
            <person name="Zhou Z."/>
            <person name="Liu Y."/>
            <person name="Xu W."/>
            <person name="Pan J."/>
            <person name="Luo Z.H."/>
            <person name="Li M."/>
        </authorList>
    </citation>
    <scope>NUCLEOTIDE SEQUENCE [LARGE SCALE GENOMIC DNA]</scope>
    <source>
        <strain evidence="2">SpSt-339</strain>
    </source>
</reference>
<feature type="chain" id="PRO_5028010434" description="Thioredoxin domain-containing protein" evidence="1">
    <location>
        <begin position="23"/>
        <end position="702"/>
    </location>
</feature>
<proteinExistence type="predicted"/>
<evidence type="ECO:0000256" key="1">
    <source>
        <dbReference type="SAM" id="SignalP"/>
    </source>
</evidence>
<name>A0A7C2JZA3_9PLAN</name>
<dbReference type="Gene3D" id="2.60.40.10">
    <property type="entry name" value="Immunoglobulins"/>
    <property type="match status" value="1"/>
</dbReference>
<dbReference type="PROSITE" id="PS51257">
    <property type="entry name" value="PROKAR_LIPOPROTEIN"/>
    <property type="match status" value="1"/>
</dbReference>
<sequence>MRRLWWCAGLLLALGLVSCRPGSPTPSATNPSGDAKVAAEISADTGRGLRVRPSVNTFPGRWGLVVVQPMQDQQKRSHLAELCLALLQISDDNSKGEVLATVDERFELKLDRLAVKGQAIEIDFTGPEGKLEFRGSLDKGLVRGSLTTAQGVQPASLKPTDETDFKGWDFSPPAAGAEVFDQAVRQKDQPAGFLTAAKELRGNPLSLELYHGVVQRLPQFADLNEDQIREIAADYASSAALWGPRPEMQALLTTVTNVTMTRRFPKLALELADKIDSTTDKPPSADQTLKLIREQAEIDIALQKLRSSDEAQQAEGYAELKERLSNQRYNPELLHALGEHALKLGQKEAAQEYFSDIVALPMLEAMWVKQREGQPPGDPSPRERLLTLWEEQHGSIEGFEEFLEKTYHTRMDELLEQTKSAGPEPVAADAGNHLVLVELFTGVFCPPCVAGDLAVTALRQTYPTSKLVAIQFHQHIPLPDQLCNQDSEDRLGYYAAGGTPAAFVDGFAPGFPGVGGTLQHVQQAYSVIRPLVDARLKVTSDVAITATAHVENGELSVEATVTGVPDEQLPQTRLRLALTENRVKLLAPNGIREHEHVVREMLGGAKGTGVKGGKLAYSVQMPLAELKQHLVDYLHQFEVGRDVKFAVKPLDLKPLSLVAWVQNDQSHEVLQTVVVPVTGDLVYPGEETAEAPASATSPANAP</sequence>
<evidence type="ECO:0000313" key="2">
    <source>
        <dbReference type="EMBL" id="HEN14341.1"/>
    </source>
</evidence>
<organism evidence="2">
    <name type="scientific">Schlesneria paludicola</name>
    <dbReference type="NCBI Taxonomy" id="360056"/>
    <lineage>
        <taxon>Bacteria</taxon>
        <taxon>Pseudomonadati</taxon>
        <taxon>Planctomycetota</taxon>
        <taxon>Planctomycetia</taxon>
        <taxon>Planctomycetales</taxon>
        <taxon>Planctomycetaceae</taxon>
        <taxon>Schlesneria</taxon>
    </lineage>
</organism>
<gene>
    <name evidence="2" type="ORF">ENQ76_02580</name>
</gene>
<dbReference type="InterPro" id="IPR013783">
    <property type="entry name" value="Ig-like_fold"/>
</dbReference>
<dbReference type="EMBL" id="DSOK01000081">
    <property type="protein sequence ID" value="HEN14341.1"/>
    <property type="molecule type" value="Genomic_DNA"/>
</dbReference>
<accession>A0A7C2JZA3</accession>
<keyword evidence="1" id="KW-0732">Signal</keyword>
<protein>
    <recommendedName>
        <fullName evidence="3">Thioredoxin domain-containing protein</fullName>
    </recommendedName>
</protein>
<dbReference type="AlphaFoldDB" id="A0A7C2JZA3"/>